<keyword evidence="5" id="KW-0479">Metal-binding</keyword>
<evidence type="ECO:0000313" key="13">
    <source>
        <dbReference type="Proteomes" id="UP001153636"/>
    </source>
</evidence>
<keyword evidence="7" id="KW-0862">Zinc</keyword>
<reference evidence="12" key="1">
    <citation type="submission" date="2022-01" db="EMBL/GenBank/DDBJ databases">
        <authorList>
            <person name="King R."/>
        </authorList>
    </citation>
    <scope>NUCLEOTIDE SEQUENCE</scope>
</reference>
<keyword evidence="9" id="KW-1133">Transmembrane helix</keyword>
<dbReference type="EMBL" id="OV651817">
    <property type="protein sequence ID" value="CAH1111369.1"/>
    <property type="molecule type" value="Genomic_DNA"/>
</dbReference>
<dbReference type="InterPro" id="IPR018497">
    <property type="entry name" value="Peptidase_M13_C"/>
</dbReference>
<keyword evidence="13" id="KW-1185">Reference proteome</keyword>
<name>A0A9P0D6K2_9CUCU</name>
<keyword evidence="9" id="KW-0472">Membrane</keyword>
<evidence type="ECO:0008006" key="14">
    <source>
        <dbReference type="Google" id="ProtNLM"/>
    </source>
</evidence>
<keyword evidence="4" id="KW-0645">Protease</keyword>
<evidence type="ECO:0000256" key="9">
    <source>
        <dbReference type="SAM" id="Phobius"/>
    </source>
</evidence>
<dbReference type="GO" id="GO:0046872">
    <property type="term" value="F:metal ion binding"/>
    <property type="evidence" value="ECO:0007669"/>
    <property type="project" value="UniProtKB-KW"/>
</dbReference>
<dbReference type="AlphaFoldDB" id="A0A9P0D6K2"/>
<dbReference type="Pfam" id="PF05649">
    <property type="entry name" value="Peptidase_M13_N"/>
    <property type="match status" value="1"/>
</dbReference>
<dbReference type="InterPro" id="IPR000718">
    <property type="entry name" value="Peptidase_M13"/>
</dbReference>
<dbReference type="GO" id="GO:0005886">
    <property type="term" value="C:plasma membrane"/>
    <property type="evidence" value="ECO:0007669"/>
    <property type="project" value="UniProtKB-SubCell"/>
</dbReference>
<evidence type="ECO:0000256" key="1">
    <source>
        <dbReference type="ARBA" id="ARBA00001947"/>
    </source>
</evidence>
<dbReference type="PANTHER" id="PTHR11733:SF224">
    <property type="entry name" value="NEPRILYSIN-2"/>
    <property type="match status" value="1"/>
</dbReference>
<comment type="cofactor">
    <cofactor evidence="1">
        <name>Zn(2+)</name>
        <dbReference type="ChEBI" id="CHEBI:29105"/>
    </cofactor>
</comment>
<feature type="domain" description="Peptidase M13 C-terminal" evidence="10">
    <location>
        <begin position="565"/>
        <end position="769"/>
    </location>
</feature>
<dbReference type="PRINTS" id="PR00786">
    <property type="entry name" value="NEPRILYSIN"/>
</dbReference>
<accession>A0A9P0D6K2</accession>
<dbReference type="GO" id="GO:0004222">
    <property type="term" value="F:metalloendopeptidase activity"/>
    <property type="evidence" value="ECO:0007669"/>
    <property type="project" value="InterPro"/>
</dbReference>
<comment type="similarity">
    <text evidence="3">Belongs to the peptidase M13 family.</text>
</comment>
<evidence type="ECO:0000256" key="8">
    <source>
        <dbReference type="ARBA" id="ARBA00023049"/>
    </source>
</evidence>
<comment type="subcellular location">
    <subcellularLocation>
        <location evidence="2">Cell membrane</location>
        <topology evidence="2">Single-pass type II membrane protein</topology>
    </subcellularLocation>
</comment>
<evidence type="ECO:0000256" key="4">
    <source>
        <dbReference type="ARBA" id="ARBA00022670"/>
    </source>
</evidence>
<dbReference type="Gene3D" id="1.10.1380.10">
    <property type="entry name" value="Neutral endopeptidase , domain2"/>
    <property type="match status" value="1"/>
</dbReference>
<dbReference type="SUPFAM" id="SSF55486">
    <property type="entry name" value="Metalloproteases ('zincins'), catalytic domain"/>
    <property type="match status" value="1"/>
</dbReference>
<dbReference type="Pfam" id="PF01431">
    <property type="entry name" value="Peptidase_M13"/>
    <property type="match status" value="1"/>
</dbReference>
<keyword evidence="8" id="KW-0482">Metalloprotease</keyword>
<feature type="transmembrane region" description="Helical" evidence="9">
    <location>
        <begin position="34"/>
        <end position="57"/>
    </location>
</feature>
<evidence type="ECO:0000259" key="11">
    <source>
        <dbReference type="Pfam" id="PF05649"/>
    </source>
</evidence>
<evidence type="ECO:0000259" key="10">
    <source>
        <dbReference type="Pfam" id="PF01431"/>
    </source>
</evidence>
<evidence type="ECO:0000256" key="5">
    <source>
        <dbReference type="ARBA" id="ARBA00022723"/>
    </source>
</evidence>
<dbReference type="PROSITE" id="PS51885">
    <property type="entry name" value="NEPRILYSIN"/>
    <property type="match status" value="1"/>
</dbReference>
<evidence type="ECO:0000313" key="12">
    <source>
        <dbReference type="EMBL" id="CAH1111369.1"/>
    </source>
</evidence>
<sequence>MSIGDFKDIGYTGMSHPIKINPTWWRRRTNMERCLTLSTGIALLIGISLVIALATVICSRNQEVSHRPYTAEPLQGKIVTITSPDQDEPEKVCLTAGCIHTASRVLEYMDETVDPCDDFYQFTCGNFIKTTNIPDDKSSVTSFSIINDMLMEQLRTMIEEPVQENEPKPFKLTKKLYKACMNKTLIEEEGMTTINDILKQLGGWPVLEGKNWNEREFDWKTSVSKFRTVGYGVDYFIDFSVVSDVKNSTRRVIDLDQASLGLRREFLIKGFEDKIVKAYYDYMVDLAVLFGADRQKATTELKASLEFEMQLAKISLPSEKRRNMTALYNPMSIEQLQEKFPSIPWVEYINNLLAPDTHVETGELIIVNVPSYLKSFELLVEKTPKRVQANYVMWRAAANSVSYLTDRLRKRQLDYTSVITGKTEREPRWKECIDITSGSLSIAAGALYVRKYFNEQARKNAQEMVKDIRSQFEEILKVVDWMDDETRMNALDKAKSMTTHIAYPDELLDDQKLIEFYDGLEISSEKYLKSVLNLTLFGTRFSFKRLRQPVNKTDWITHGRPAVVNAYYSSIENSIQFPAGILQGAFFNADRPRYMNYGAIGFVIGHEITHGFDDQGRQFDKNGNLVDWWQEITKKRFVEKAQCIIDQYANYSVPELGLNLNGINTQGENIADNGGIKESYLAYNKWVKKHGEEPKLPGLKYTPKQLFWISAANSWCSKYRPESLKLRILTGYHSPSQFRVLGPMSNSEYFIKDFNCPTGTNMNRAKKCLVW</sequence>
<dbReference type="InterPro" id="IPR008753">
    <property type="entry name" value="Peptidase_M13_N"/>
</dbReference>
<dbReference type="InterPro" id="IPR024079">
    <property type="entry name" value="MetalloPept_cat_dom_sf"/>
</dbReference>
<evidence type="ECO:0000256" key="3">
    <source>
        <dbReference type="ARBA" id="ARBA00007357"/>
    </source>
</evidence>
<dbReference type="Gene3D" id="3.40.390.10">
    <property type="entry name" value="Collagenase (Catalytic Domain)"/>
    <property type="match status" value="1"/>
</dbReference>
<dbReference type="Proteomes" id="UP001153636">
    <property type="component" value="Chromosome 5"/>
</dbReference>
<dbReference type="GO" id="GO:0016485">
    <property type="term" value="P:protein processing"/>
    <property type="evidence" value="ECO:0007669"/>
    <property type="project" value="TreeGrafter"/>
</dbReference>
<keyword evidence="6" id="KW-0378">Hydrolase</keyword>
<evidence type="ECO:0000256" key="6">
    <source>
        <dbReference type="ARBA" id="ARBA00022801"/>
    </source>
</evidence>
<gene>
    <name evidence="12" type="ORF">PSYICH_LOCUS11188</name>
</gene>
<dbReference type="CDD" id="cd08662">
    <property type="entry name" value="M13"/>
    <property type="match status" value="1"/>
</dbReference>
<organism evidence="12 13">
    <name type="scientific">Psylliodes chrysocephalus</name>
    <dbReference type="NCBI Taxonomy" id="3402493"/>
    <lineage>
        <taxon>Eukaryota</taxon>
        <taxon>Metazoa</taxon>
        <taxon>Ecdysozoa</taxon>
        <taxon>Arthropoda</taxon>
        <taxon>Hexapoda</taxon>
        <taxon>Insecta</taxon>
        <taxon>Pterygota</taxon>
        <taxon>Neoptera</taxon>
        <taxon>Endopterygota</taxon>
        <taxon>Coleoptera</taxon>
        <taxon>Polyphaga</taxon>
        <taxon>Cucujiformia</taxon>
        <taxon>Chrysomeloidea</taxon>
        <taxon>Chrysomelidae</taxon>
        <taxon>Galerucinae</taxon>
        <taxon>Alticini</taxon>
        <taxon>Psylliodes</taxon>
    </lineage>
</organism>
<dbReference type="OrthoDB" id="6475849at2759"/>
<dbReference type="InterPro" id="IPR042089">
    <property type="entry name" value="Peptidase_M13_dom_2"/>
</dbReference>
<protein>
    <recommendedName>
        <fullName evidence="14">Neprilysin-2</fullName>
    </recommendedName>
</protein>
<evidence type="ECO:0000256" key="7">
    <source>
        <dbReference type="ARBA" id="ARBA00022833"/>
    </source>
</evidence>
<proteinExistence type="inferred from homology"/>
<keyword evidence="9" id="KW-0812">Transmembrane</keyword>
<evidence type="ECO:0000256" key="2">
    <source>
        <dbReference type="ARBA" id="ARBA00004401"/>
    </source>
</evidence>
<dbReference type="PANTHER" id="PTHR11733">
    <property type="entry name" value="ZINC METALLOPROTEASE FAMILY M13 NEPRILYSIN-RELATED"/>
    <property type="match status" value="1"/>
</dbReference>
<feature type="domain" description="Peptidase M13 N-terminal" evidence="11">
    <location>
        <begin position="115"/>
        <end position="504"/>
    </location>
</feature>